<accession>A0A6J6CLC5</accession>
<proteinExistence type="predicted"/>
<evidence type="ECO:0000313" key="2">
    <source>
        <dbReference type="EMBL" id="CAB4552084.1"/>
    </source>
</evidence>
<reference evidence="2" key="1">
    <citation type="submission" date="2020-05" db="EMBL/GenBank/DDBJ databases">
        <authorList>
            <person name="Chiriac C."/>
            <person name="Salcher M."/>
            <person name="Ghai R."/>
            <person name="Kavagutti S V."/>
        </authorList>
    </citation>
    <scope>NUCLEOTIDE SEQUENCE</scope>
</reference>
<evidence type="ECO:0000313" key="5">
    <source>
        <dbReference type="EMBL" id="CAB4639918.1"/>
    </source>
</evidence>
<evidence type="ECO:0000313" key="3">
    <source>
        <dbReference type="EMBL" id="CAB4571066.1"/>
    </source>
</evidence>
<evidence type="ECO:0000313" key="4">
    <source>
        <dbReference type="EMBL" id="CAB4589571.1"/>
    </source>
</evidence>
<feature type="compositionally biased region" description="Basic and acidic residues" evidence="1">
    <location>
        <begin position="80"/>
        <end position="93"/>
    </location>
</feature>
<protein>
    <submittedName>
        <fullName evidence="2">Unannotated protein</fullName>
    </submittedName>
</protein>
<feature type="region of interest" description="Disordered" evidence="1">
    <location>
        <begin position="63"/>
        <end position="93"/>
    </location>
</feature>
<dbReference type="EMBL" id="CAEZSU010000090">
    <property type="protein sequence ID" value="CAB4552084.1"/>
    <property type="molecule type" value="Genomic_DNA"/>
</dbReference>
<name>A0A6J6CLC5_9ZZZZ</name>
<gene>
    <name evidence="2" type="ORF">UFOPK1495_00940</name>
    <name evidence="3" type="ORF">UFOPK1603_01168</name>
    <name evidence="4" type="ORF">UFOPK1711_01746</name>
    <name evidence="5" type="ORF">UFOPK2143_00546</name>
</gene>
<dbReference type="EMBL" id="CAEZTR010000156">
    <property type="protein sequence ID" value="CAB4589571.1"/>
    <property type="molecule type" value="Genomic_DNA"/>
</dbReference>
<sequence>MSLLSDVRRRALTKGLLGGSRPWLLLGIAAWTVRGLQWALRPEPKVVYRSRLEVGETIVLRNEPPLPTRRKRRKMRKAEKRSNRKAERLAKRA</sequence>
<organism evidence="2">
    <name type="scientific">freshwater metagenome</name>
    <dbReference type="NCBI Taxonomy" id="449393"/>
    <lineage>
        <taxon>unclassified sequences</taxon>
        <taxon>metagenomes</taxon>
        <taxon>ecological metagenomes</taxon>
    </lineage>
</organism>
<feature type="compositionally biased region" description="Basic residues" evidence="1">
    <location>
        <begin position="68"/>
        <end position="79"/>
    </location>
</feature>
<dbReference type="EMBL" id="CAEZTG010000110">
    <property type="protein sequence ID" value="CAB4571066.1"/>
    <property type="molecule type" value="Genomic_DNA"/>
</dbReference>
<dbReference type="EMBL" id="CAEZVV010000020">
    <property type="protein sequence ID" value="CAB4639918.1"/>
    <property type="molecule type" value="Genomic_DNA"/>
</dbReference>
<dbReference type="AlphaFoldDB" id="A0A6J6CLC5"/>
<evidence type="ECO:0000256" key="1">
    <source>
        <dbReference type="SAM" id="MobiDB-lite"/>
    </source>
</evidence>